<keyword evidence="1" id="KW-1133">Transmembrane helix</keyword>
<keyword evidence="1" id="KW-0472">Membrane</keyword>
<name>A0ABR4C705_9HELO</name>
<protein>
    <submittedName>
        <fullName evidence="2">Uncharacterized protein</fullName>
    </submittedName>
</protein>
<feature type="transmembrane region" description="Helical" evidence="1">
    <location>
        <begin position="15"/>
        <end position="35"/>
    </location>
</feature>
<keyword evidence="3" id="KW-1185">Reference proteome</keyword>
<dbReference type="EMBL" id="JAZHXI010000012">
    <property type="protein sequence ID" value="KAL2065690.1"/>
    <property type="molecule type" value="Genomic_DNA"/>
</dbReference>
<evidence type="ECO:0000313" key="2">
    <source>
        <dbReference type="EMBL" id="KAL2065690.1"/>
    </source>
</evidence>
<keyword evidence="1" id="KW-0812">Transmembrane</keyword>
<gene>
    <name evidence="2" type="ORF">VTL71DRAFT_3360</name>
</gene>
<evidence type="ECO:0000313" key="3">
    <source>
        <dbReference type="Proteomes" id="UP001595075"/>
    </source>
</evidence>
<reference evidence="2 3" key="1">
    <citation type="journal article" date="2024" name="Commun. Biol.">
        <title>Comparative genomic analysis of thermophilic fungi reveals convergent evolutionary adaptations and gene losses.</title>
        <authorList>
            <person name="Steindorff A.S."/>
            <person name="Aguilar-Pontes M.V."/>
            <person name="Robinson A.J."/>
            <person name="Andreopoulos B."/>
            <person name="LaButti K."/>
            <person name="Kuo A."/>
            <person name="Mondo S."/>
            <person name="Riley R."/>
            <person name="Otillar R."/>
            <person name="Haridas S."/>
            <person name="Lipzen A."/>
            <person name="Grimwood J."/>
            <person name="Schmutz J."/>
            <person name="Clum A."/>
            <person name="Reid I.D."/>
            <person name="Moisan M.C."/>
            <person name="Butler G."/>
            <person name="Nguyen T.T.M."/>
            <person name="Dewar K."/>
            <person name="Conant G."/>
            <person name="Drula E."/>
            <person name="Henrissat B."/>
            <person name="Hansel C."/>
            <person name="Singer S."/>
            <person name="Hutchinson M.I."/>
            <person name="de Vries R.P."/>
            <person name="Natvig D.O."/>
            <person name="Powell A.J."/>
            <person name="Tsang A."/>
            <person name="Grigoriev I.V."/>
        </authorList>
    </citation>
    <scope>NUCLEOTIDE SEQUENCE [LARGE SCALE GENOMIC DNA]</scope>
    <source>
        <strain evidence="2 3">CBS 494.80</strain>
    </source>
</reference>
<proteinExistence type="predicted"/>
<sequence length="234" mass="26530">MNRYVSYLTSYPKTLAATLLFGYPIANILYLHWSLSRTIQHEGPKRLKRPSRNKISSIPEEAFSADYFMVHDCAHRSIPAPKTPNLSLDDLVTLYLKHTMSLFSRLPQAYLLKTISDPEERKTFDTSYISTLDFKVGDLVHGIYRVVARSEGRVEFEVKPLGVVKGGRLVIAIEKVGEEVVCSSETVMWKAVGEKGLLPLEKGFARFMHEIASWGLLRSGTKYLMTLEEKNSEV</sequence>
<dbReference type="Proteomes" id="UP001595075">
    <property type="component" value="Unassembled WGS sequence"/>
</dbReference>
<accession>A0ABR4C705</accession>
<organism evidence="2 3">
    <name type="scientific">Oculimacula yallundae</name>
    <dbReference type="NCBI Taxonomy" id="86028"/>
    <lineage>
        <taxon>Eukaryota</taxon>
        <taxon>Fungi</taxon>
        <taxon>Dikarya</taxon>
        <taxon>Ascomycota</taxon>
        <taxon>Pezizomycotina</taxon>
        <taxon>Leotiomycetes</taxon>
        <taxon>Helotiales</taxon>
        <taxon>Ploettnerulaceae</taxon>
        <taxon>Oculimacula</taxon>
    </lineage>
</organism>
<comment type="caution">
    <text evidence="2">The sequence shown here is derived from an EMBL/GenBank/DDBJ whole genome shotgun (WGS) entry which is preliminary data.</text>
</comment>
<evidence type="ECO:0000256" key="1">
    <source>
        <dbReference type="SAM" id="Phobius"/>
    </source>
</evidence>